<dbReference type="GeneID" id="85012665"/>
<keyword evidence="6" id="KW-0732">Signal</keyword>
<evidence type="ECO:0000256" key="4">
    <source>
        <dbReference type="PIRSR" id="PIRSR000303-1"/>
    </source>
</evidence>
<protein>
    <recommendedName>
        <fullName evidence="5">Glutathione peroxidase</fullName>
    </recommendedName>
</protein>
<evidence type="ECO:0000256" key="6">
    <source>
        <dbReference type="SAM" id="SignalP"/>
    </source>
</evidence>
<gene>
    <name evidence="7" type="primary">bsaA_2</name>
    <name evidence="7" type="ORF">NCTC13071_01874</name>
</gene>
<feature type="chain" id="PRO_5018658847" description="Glutathione peroxidase" evidence="6">
    <location>
        <begin position="19"/>
        <end position="201"/>
    </location>
</feature>
<dbReference type="FunFam" id="3.40.30.10:FF:000010">
    <property type="entry name" value="Glutathione peroxidase"/>
    <property type="match status" value="1"/>
</dbReference>
<dbReference type="PROSITE" id="PS00460">
    <property type="entry name" value="GLUTATHIONE_PEROXID_1"/>
    <property type="match status" value="1"/>
</dbReference>
<dbReference type="RefSeq" id="WP_018919231.1">
    <property type="nucleotide sequence ID" value="NZ_LR134384.1"/>
</dbReference>
<dbReference type="EMBL" id="LR134384">
    <property type="protein sequence ID" value="VEH15860.1"/>
    <property type="molecule type" value="Genomic_DNA"/>
</dbReference>
<dbReference type="InterPro" id="IPR000889">
    <property type="entry name" value="Glutathione_peroxidase"/>
</dbReference>
<accession>A0A3S4X7V9</accession>
<reference evidence="7 8" key="1">
    <citation type="submission" date="2018-12" db="EMBL/GenBank/DDBJ databases">
        <authorList>
            <consortium name="Pathogen Informatics"/>
        </authorList>
    </citation>
    <scope>NUCLEOTIDE SEQUENCE [LARGE SCALE GENOMIC DNA]</scope>
    <source>
        <strain evidence="7 8">NCTC13071</strain>
    </source>
</reference>
<dbReference type="InterPro" id="IPR036249">
    <property type="entry name" value="Thioredoxin-like_sf"/>
</dbReference>
<evidence type="ECO:0000256" key="2">
    <source>
        <dbReference type="ARBA" id="ARBA00022559"/>
    </source>
</evidence>
<dbReference type="InterPro" id="IPR029760">
    <property type="entry name" value="GPX_CS"/>
</dbReference>
<dbReference type="GO" id="GO:0034599">
    <property type="term" value="P:cellular response to oxidative stress"/>
    <property type="evidence" value="ECO:0007669"/>
    <property type="project" value="TreeGrafter"/>
</dbReference>
<dbReference type="Gene3D" id="3.40.30.10">
    <property type="entry name" value="Glutaredoxin"/>
    <property type="match status" value="1"/>
</dbReference>
<dbReference type="PANTHER" id="PTHR11592">
    <property type="entry name" value="GLUTATHIONE PEROXIDASE"/>
    <property type="match status" value="1"/>
</dbReference>
<sequence>MKRFLVVFLAFVALTASAQSDVYGFKVADENGKEMALEQWKGKVLLIVNTATKCGFTPQYKELEALYQKYEAEGFCILDFPCNQFGQQAPGSAAEIHQFCTANFDVHFPQFAKIEVNGPHESPLYSYLKREAGFVGFGFGKKAEFMDKMLKKSDPMYASKPDIKWNFTKFLINRKGKVIARFEPTADMKEVEEAVAKSLKD</sequence>
<dbReference type="PIRSF" id="PIRSF000303">
    <property type="entry name" value="Glutathion_perox"/>
    <property type="match status" value="1"/>
</dbReference>
<feature type="active site" evidence="4">
    <location>
        <position position="54"/>
    </location>
</feature>
<comment type="similarity">
    <text evidence="1 5">Belongs to the glutathione peroxidase family.</text>
</comment>
<evidence type="ECO:0000313" key="7">
    <source>
        <dbReference type="EMBL" id="VEH15860.1"/>
    </source>
</evidence>
<dbReference type="PANTHER" id="PTHR11592:SF78">
    <property type="entry name" value="GLUTATHIONE PEROXIDASE"/>
    <property type="match status" value="1"/>
</dbReference>
<evidence type="ECO:0000313" key="8">
    <source>
        <dbReference type="Proteomes" id="UP000274578"/>
    </source>
</evidence>
<name>A0A3S4X7V9_9BACT</name>
<proteinExistence type="inferred from homology"/>
<organism evidence="7 8">
    <name type="scientific">Segatella oris</name>
    <dbReference type="NCBI Taxonomy" id="28135"/>
    <lineage>
        <taxon>Bacteria</taxon>
        <taxon>Pseudomonadati</taxon>
        <taxon>Bacteroidota</taxon>
        <taxon>Bacteroidia</taxon>
        <taxon>Bacteroidales</taxon>
        <taxon>Prevotellaceae</taxon>
        <taxon>Segatella</taxon>
    </lineage>
</organism>
<dbReference type="GO" id="GO:0004601">
    <property type="term" value="F:peroxidase activity"/>
    <property type="evidence" value="ECO:0007669"/>
    <property type="project" value="UniProtKB-KW"/>
</dbReference>
<evidence type="ECO:0000256" key="1">
    <source>
        <dbReference type="ARBA" id="ARBA00006926"/>
    </source>
</evidence>
<feature type="signal peptide" evidence="6">
    <location>
        <begin position="1"/>
        <end position="18"/>
    </location>
</feature>
<dbReference type="PROSITE" id="PS51355">
    <property type="entry name" value="GLUTATHIONE_PEROXID_3"/>
    <property type="match status" value="1"/>
</dbReference>
<dbReference type="Pfam" id="PF00255">
    <property type="entry name" value="GSHPx"/>
    <property type="match status" value="1"/>
</dbReference>
<dbReference type="AlphaFoldDB" id="A0A3S4X7V9"/>
<dbReference type="PROSITE" id="PS00763">
    <property type="entry name" value="GLUTATHIONE_PEROXID_2"/>
    <property type="match status" value="1"/>
</dbReference>
<dbReference type="KEGG" id="poc:NCTC13071_01874"/>
<dbReference type="InterPro" id="IPR029759">
    <property type="entry name" value="GPX_AS"/>
</dbReference>
<keyword evidence="3 5" id="KW-0560">Oxidoreductase</keyword>
<dbReference type="CDD" id="cd00340">
    <property type="entry name" value="GSH_Peroxidase"/>
    <property type="match status" value="1"/>
</dbReference>
<evidence type="ECO:0000256" key="3">
    <source>
        <dbReference type="ARBA" id="ARBA00023002"/>
    </source>
</evidence>
<keyword evidence="2 5" id="KW-0575">Peroxidase</keyword>
<dbReference type="SUPFAM" id="SSF52833">
    <property type="entry name" value="Thioredoxin-like"/>
    <property type="match status" value="1"/>
</dbReference>
<dbReference type="PRINTS" id="PR01011">
    <property type="entry name" value="GLUTPROXDASE"/>
</dbReference>
<dbReference type="Proteomes" id="UP000274578">
    <property type="component" value="Chromosome 1"/>
</dbReference>
<evidence type="ECO:0000256" key="5">
    <source>
        <dbReference type="RuleBase" id="RU000499"/>
    </source>
</evidence>